<reference evidence="2" key="1">
    <citation type="submission" date="2016-10" db="EMBL/GenBank/DDBJ databases">
        <authorList>
            <person name="Varghese N."/>
            <person name="Submissions S."/>
        </authorList>
    </citation>
    <scope>NUCLEOTIDE SEQUENCE [LARGE SCALE GENOMIC DNA]</scope>
    <source>
        <strain evidence="2">DSM 123</strain>
    </source>
</reference>
<name>A0A1H8WI14_9BRAD</name>
<dbReference type="RefSeq" id="WP_092685937.1">
    <property type="nucleotide sequence ID" value="NZ_FODT01000012.1"/>
</dbReference>
<protein>
    <submittedName>
        <fullName evidence="1">DNA polymerase III beta subunit, central domain</fullName>
    </submittedName>
</protein>
<dbReference type="Gene3D" id="3.10.150.10">
    <property type="entry name" value="DNA Polymerase III, subunit A, domain 2"/>
    <property type="match status" value="1"/>
</dbReference>
<dbReference type="OrthoDB" id="8265472at2"/>
<evidence type="ECO:0000313" key="1">
    <source>
        <dbReference type="EMBL" id="SEP27281.1"/>
    </source>
</evidence>
<accession>A0A1H8WI14</accession>
<dbReference type="InterPro" id="IPR046938">
    <property type="entry name" value="DNA_clamp_sf"/>
</dbReference>
<dbReference type="SUPFAM" id="SSF55979">
    <property type="entry name" value="DNA clamp"/>
    <property type="match status" value="1"/>
</dbReference>
<proteinExistence type="predicted"/>
<gene>
    <name evidence="1" type="ORF">SAMN05444123_112111</name>
</gene>
<keyword evidence="2" id="KW-1185">Reference proteome</keyword>
<dbReference type="EMBL" id="FODT01000012">
    <property type="protein sequence ID" value="SEP27281.1"/>
    <property type="molecule type" value="Genomic_DNA"/>
</dbReference>
<dbReference type="AlphaFoldDB" id="A0A1H8WI14"/>
<sequence>MLRFNANLFRIAMLAASNEETRYYLNGVFVEPQSGGGVRMTATDGRKLICIFDESGEANESAIINLRDALKLCRPKGKERRDVIIDTGSNDARVCLAFEYSDKSGKTERGFGPMGAAYNVRIDGSFPDYRRAVPKAFKNVVSPAFASQHLGLICAIGAEIAAHFHDFRPRASTSDVNRLDQILITAQDDESPGGGPALITWPRSPAVFMLLMPTRASEIHGSLPGWFNAPTPATTATAQAAE</sequence>
<evidence type="ECO:0000313" key="2">
    <source>
        <dbReference type="Proteomes" id="UP000199615"/>
    </source>
</evidence>
<organism evidence="1 2">
    <name type="scientific">Rhodopseudomonas pseudopalustris</name>
    <dbReference type="NCBI Taxonomy" id="1513892"/>
    <lineage>
        <taxon>Bacteria</taxon>
        <taxon>Pseudomonadati</taxon>
        <taxon>Pseudomonadota</taxon>
        <taxon>Alphaproteobacteria</taxon>
        <taxon>Hyphomicrobiales</taxon>
        <taxon>Nitrobacteraceae</taxon>
        <taxon>Rhodopseudomonas</taxon>
    </lineage>
</organism>
<dbReference type="Proteomes" id="UP000199615">
    <property type="component" value="Unassembled WGS sequence"/>
</dbReference>